<evidence type="ECO:0000313" key="4">
    <source>
        <dbReference type="Proteomes" id="UP000237347"/>
    </source>
</evidence>
<keyword evidence="4" id="KW-1185">Reference proteome</keyword>
<dbReference type="FunFam" id="1.25.40.10:FF:000344">
    <property type="entry name" value="Pentatricopeptide repeat-containing protein"/>
    <property type="match status" value="1"/>
</dbReference>
<dbReference type="Proteomes" id="UP000237347">
    <property type="component" value="Unassembled WGS sequence"/>
</dbReference>
<keyword evidence="1" id="KW-0677">Repeat</keyword>
<dbReference type="Gene3D" id="1.25.40.10">
    <property type="entry name" value="Tetratricopeptide repeat domain"/>
    <property type="match status" value="2"/>
</dbReference>
<evidence type="ECO:0000256" key="2">
    <source>
        <dbReference type="PROSITE-ProRule" id="PRU00708"/>
    </source>
</evidence>
<feature type="repeat" description="PPR" evidence="2">
    <location>
        <begin position="275"/>
        <end position="309"/>
    </location>
</feature>
<dbReference type="Pfam" id="PF01535">
    <property type="entry name" value="PPR"/>
    <property type="match status" value="3"/>
</dbReference>
<sequence length="455" mass="50283">GLAKTCCFSSESSVLMLSVMVSRQIQNLIQRSKTTSHLLQFQSLIFKTALDHDAEFISQFVLSGCSVSVNFAKLVFDSLPVTPPLFAWNTIIRAFTKSSTPIQSVGLFSQLQRVGIKPDNFTYPFVLKACGQCSLVGEGGAVHSMIMKAGFDLDRYIGNTLLRMYAACGAVGLARRVFDEMAVRDVVSWSSMIAGYVFQHMKLANERPNSVTLVSLLSACTHLLDINTGESIHSYIIINHIELDVALGTALLEMYSKCGYVKKAFQVFNLMGEKNLQSWTIMISGLADHGHGGDAISLFTVMERTGLKPDSMSFAGILSACSHLGFVEEGQKYFDQMVRIYDIKPTMEHYGCMVDLLGRAGLINEAYEIIKNMPMEPNSVIIRSFLGACRTYGWNLCLDDNLRKLLLKLEPELGANYVLAANVSTLSGFWNDAADLRVAMKQKGLKKAPGYSWLE</sequence>
<proteinExistence type="predicted"/>
<dbReference type="InterPro" id="IPR002885">
    <property type="entry name" value="PPR_rpt"/>
</dbReference>
<dbReference type="AlphaFoldDB" id="A0AAW0JQT0"/>
<feature type="repeat" description="PPR" evidence="2">
    <location>
        <begin position="84"/>
        <end position="118"/>
    </location>
</feature>
<dbReference type="GO" id="GO:0003723">
    <property type="term" value="F:RNA binding"/>
    <property type="evidence" value="ECO:0007669"/>
    <property type="project" value="InterPro"/>
</dbReference>
<organism evidence="3 4">
    <name type="scientific">Quercus suber</name>
    <name type="common">Cork oak</name>
    <dbReference type="NCBI Taxonomy" id="58331"/>
    <lineage>
        <taxon>Eukaryota</taxon>
        <taxon>Viridiplantae</taxon>
        <taxon>Streptophyta</taxon>
        <taxon>Embryophyta</taxon>
        <taxon>Tracheophyta</taxon>
        <taxon>Spermatophyta</taxon>
        <taxon>Magnoliopsida</taxon>
        <taxon>eudicotyledons</taxon>
        <taxon>Gunneridae</taxon>
        <taxon>Pentapetalae</taxon>
        <taxon>rosids</taxon>
        <taxon>fabids</taxon>
        <taxon>Fagales</taxon>
        <taxon>Fagaceae</taxon>
        <taxon>Quercus</taxon>
    </lineage>
</organism>
<protein>
    <submittedName>
        <fullName evidence="3">Pentatricopeptide repeat-containing protein</fullName>
    </submittedName>
</protein>
<comment type="caution">
    <text evidence="3">The sequence shown here is derived from an EMBL/GenBank/DDBJ whole genome shotgun (WGS) entry which is preliminary data.</text>
</comment>
<accession>A0AAW0JQT0</accession>
<dbReference type="FunFam" id="1.25.40.10:FF:001093">
    <property type="entry name" value="Pentatricopeptide repeat-containing protein At2g34400"/>
    <property type="match status" value="1"/>
</dbReference>
<dbReference type="PROSITE" id="PS51375">
    <property type="entry name" value="PPR"/>
    <property type="match status" value="2"/>
</dbReference>
<dbReference type="Pfam" id="PF20431">
    <property type="entry name" value="E_motif"/>
    <property type="match status" value="1"/>
</dbReference>
<name>A0AAW0JQT0_QUESU</name>
<dbReference type="EMBL" id="PKMF04000483">
    <property type="protein sequence ID" value="KAK7829398.1"/>
    <property type="molecule type" value="Genomic_DNA"/>
</dbReference>
<dbReference type="NCBIfam" id="TIGR00756">
    <property type="entry name" value="PPR"/>
    <property type="match status" value="1"/>
</dbReference>
<feature type="non-terminal residue" evidence="3">
    <location>
        <position position="1"/>
    </location>
</feature>
<evidence type="ECO:0000256" key="1">
    <source>
        <dbReference type="ARBA" id="ARBA00022737"/>
    </source>
</evidence>
<dbReference type="InterPro" id="IPR046848">
    <property type="entry name" value="E_motif"/>
</dbReference>
<dbReference type="GO" id="GO:0009451">
    <property type="term" value="P:RNA modification"/>
    <property type="evidence" value="ECO:0007669"/>
    <property type="project" value="InterPro"/>
</dbReference>
<reference evidence="3 4" key="1">
    <citation type="journal article" date="2018" name="Sci. Data">
        <title>The draft genome sequence of cork oak.</title>
        <authorList>
            <person name="Ramos A.M."/>
            <person name="Usie A."/>
            <person name="Barbosa P."/>
            <person name="Barros P.M."/>
            <person name="Capote T."/>
            <person name="Chaves I."/>
            <person name="Simoes F."/>
            <person name="Abreu I."/>
            <person name="Carrasquinho I."/>
            <person name="Faro C."/>
            <person name="Guimaraes J.B."/>
            <person name="Mendonca D."/>
            <person name="Nobrega F."/>
            <person name="Rodrigues L."/>
            <person name="Saibo N.J.M."/>
            <person name="Varela M.C."/>
            <person name="Egas C."/>
            <person name="Matos J."/>
            <person name="Miguel C.M."/>
            <person name="Oliveira M.M."/>
            <person name="Ricardo C.P."/>
            <person name="Goncalves S."/>
        </authorList>
    </citation>
    <scope>NUCLEOTIDE SEQUENCE [LARGE SCALE GENOMIC DNA]</scope>
    <source>
        <strain evidence="4">cv. HL8</strain>
    </source>
</reference>
<dbReference type="PANTHER" id="PTHR47926">
    <property type="entry name" value="PENTATRICOPEPTIDE REPEAT-CONTAINING PROTEIN"/>
    <property type="match status" value="1"/>
</dbReference>
<dbReference type="InterPro" id="IPR046960">
    <property type="entry name" value="PPR_At4g14850-like_plant"/>
</dbReference>
<evidence type="ECO:0000313" key="3">
    <source>
        <dbReference type="EMBL" id="KAK7829398.1"/>
    </source>
</evidence>
<dbReference type="Pfam" id="PF13041">
    <property type="entry name" value="PPR_2"/>
    <property type="match status" value="1"/>
</dbReference>
<gene>
    <name evidence="3" type="primary">PCMP-E44_3</name>
    <name evidence="3" type="ORF">CFP56_029443</name>
</gene>
<dbReference type="InterPro" id="IPR011990">
    <property type="entry name" value="TPR-like_helical_dom_sf"/>
</dbReference>